<name>A0A516KLH6_9BACI</name>
<comment type="similarity">
    <text evidence="22">In the N-terminal section; belongs to the LigD polymerase family.</text>
</comment>
<evidence type="ECO:0000256" key="22">
    <source>
        <dbReference type="ARBA" id="ARBA00049990"/>
    </source>
</evidence>
<evidence type="ECO:0000256" key="10">
    <source>
        <dbReference type="ARBA" id="ARBA00022801"/>
    </source>
</evidence>
<dbReference type="Proteomes" id="UP000315215">
    <property type="component" value="Chromosome"/>
</dbReference>
<dbReference type="GO" id="GO:0006310">
    <property type="term" value="P:DNA recombination"/>
    <property type="evidence" value="ECO:0007669"/>
    <property type="project" value="UniProtKB-KW"/>
</dbReference>
<evidence type="ECO:0000256" key="2">
    <source>
        <dbReference type="ARBA" id="ARBA00012727"/>
    </source>
</evidence>
<evidence type="ECO:0000313" key="25">
    <source>
        <dbReference type="Proteomes" id="UP000315215"/>
    </source>
</evidence>
<evidence type="ECO:0000259" key="23">
    <source>
        <dbReference type="PROSITE" id="PS50160"/>
    </source>
</evidence>
<keyword evidence="11" id="KW-0269">Exonuclease</keyword>
<dbReference type="PANTHER" id="PTHR42705:SF2">
    <property type="entry name" value="BIFUNCTIONAL NON-HOMOLOGOUS END JOINING PROTEIN LIGD"/>
    <property type="match status" value="1"/>
</dbReference>
<dbReference type="Gene3D" id="3.30.470.30">
    <property type="entry name" value="DNA ligase/mRNA capping enzyme"/>
    <property type="match status" value="1"/>
</dbReference>
<evidence type="ECO:0000256" key="8">
    <source>
        <dbReference type="ARBA" id="ARBA00022741"/>
    </source>
</evidence>
<comment type="similarity">
    <text evidence="21">In the C-terminal section; belongs to the ATP-dependent DNA ligase family.</text>
</comment>
<dbReference type="GO" id="GO:0003910">
    <property type="term" value="F:DNA ligase (ATP) activity"/>
    <property type="evidence" value="ECO:0007669"/>
    <property type="project" value="UniProtKB-EC"/>
</dbReference>
<evidence type="ECO:0000256" key="18">
    <source>
        <dbReference type="ARBA" id="ARBA00023268"/>
    </source>
</evidence>
<keyword evidence="8" id="KW-0547">Nucleotide-binding</keyword>
<feature type="domain" description="ATP-dependent DNA ligase family profile" evidence="23">
    <location>
        <begin position="103"/>
        <end position="202"/>
    </location>
</feature>
<dbReference type="Pfam" id="PF01068">
    <property type="entry name" value="DNA_ligase_A_M"/>
    <property type="match status" value="1"/>
</dbReference>
<evidence type="ECO:0000256" key="14">
    <source>
        <dbReference type="ARBA" id="ARBA00023125"/>
    </source>
</evidence>
<keyword evidence="9" id="KW-0227">DNA damage</keyword>
<dbReference type="GO" id="GO:0004527">
    <property type="term" value="F:exonuclease activity"/>
    <property type="evidence" value="ECO:0007669"/>
    <property type="project" value="UniProtKB-KW"/>
</dbReference>
<keyword evidence="17" id="KW-0464">Manganese</keyword>
<evidence type="ECO:0000256" key="5">
    <source>
        <dbReference type="ARBA" id="ARBA00022695"/>
    </source>
</evidence>
<dbReference type="NCBIfam" id="TIGR02778">
    <property type="entry name" value="ligD_pol"/>
    <property type="match status" value="1"/>
</dbReference>
<dbReference type="NCBIfam" id="TIGR02776">
    <property type="entry name" value="NHEJ_ligase_prk"/>
    <property type="match status" value="1"/>
</dbReference>
<dbReference type="SUPFAM" id="SSF56091">
    <property type="entry name" value="DNA ligase/mRNA capping enzyme, catalytic domain"/>
    <property type="match status" value="1"/>
</dbReference>
<dbReference type="OrthoDB" id="9802472at2"/>
<keyword evidence="14" id="KW-0238">DNA-binding</keyword>
<dbReference type="SUPFAM" id="SSF50249">
    <property type="entry name" value="Nucleic acid-binding proteins"/>
    <property type="match status" value="1"/>
</dbReference>
<dbReference type="GO" id="GO:0003677">
    <property type="term" value="F:DNA binding"/>
    <property type="evidence" value="ECO:0007669"/>
    <property type="project" value="UniProtKB-KW"/>
</dbReference>
<keyword evidence="10" id="KW-0378">Hydrolase</keyword>
<dbReference type="InterPro" id="IPR014146">
    <property type="entry name" value="LigD_ligase_dom"/>
</dbReference>
<proteinExistence type="inferred from homology"/>
<dbReference type="Gene3D" id="3.90.920.10">
    <property type="entry name" value="DNA primase, PRIM domain"/>
    <property type="match status" value="1"/>
</dbReference>
<evidence type="ECO:0000256" key="13">
    <source>
        <dbReference type="ARBA" id="ARBA00022932"/>
    </source>
</evidence>
<keyword evidence="6" id="KW-0540">Nuclease</keyword>
<dbReference type="InterPro" id="IPR012340">
    <property type="entry name" value="NA-bd_OB-fold"/>
</dbReference>
<dbReference type="NCBIfam" id="NF007211">
    <property type="entry name" value="PRK09633.1"/>
    <property type="match status" value="1"/>
</dbReference>
<dbReference type="InterPro" id="IPR014143">
    <property type="entry name" value="NHEJ_ligase_prk"/>
</dbReference>
<sequence length="606" mass="69855">MQPIPSTDIPQGKEWGYEVKYDGFRASLHIDVSSIQLVSRNQVNLSANFPEIISYVEENLEKYLPFLPIELDGEIAILNTKLQSNFYLLQQRGRLKAKAKIADAAKERPAHFLAFDILRWKGKTLLNEAFSQRKQKLEVFFQSILPTPTVLWGERIGYVNTFSDPSHLWFLVTEEKGEGIVAKRLTSTYIEGKSHRDWFKIKNWRTIRGFITGYDQKNGYFTLSVYKNDVIHPLGKFKHGIPDTELATLKQFVSKNGTKKGDRWHLAPAICCEVHCLGVKDDDLREPEFHQFRLDITPEECTLQTIAENLAMFPEDLDLTKKDKMFWPTPQFSKLDLLLYLRDIAPYMLPFLKNKVLTLIRCPDGVEGEFFYQKHLPSYAPDRLAGPKTEDGILQVCRDVEGLLYLGNHGAMEYHVPFQKIGDDYPDEIVFDLDPPSVEEFSIAVFAAQLIKELLDHLHLIAFVKTSGNKGLQIYIPIPEKSLSYEETAQFTMALALLLENKYPDLFTTERLKKNRKNRLYIDYIQHGKDKTLVSPYSPRKTENGTVSTPLFWDEVTEALQPSQFTIQNVVERVKEKGCPFITYHQARGKQNLKLLREFTTTSMKP</sequence>
<dbReference type="EMBL" id="CP041666">
    <property type="protein sequence ID" value="QDP42244.1"/>
    <property type="molecule type" value="Genomic_DNA"/>
</dbReference>
<evidence type="ECO:0000256" key="3">
    <source>
        <dbReference type="ARBA" id="ARBA00022598"/>
    </source>
</evidence>
<keyword evidence="18" id="KW-0511">Multifunctional enzyme</keyword>
<dbReference type="InterPro" id="IPR052171">
    <property type="entry name" value="NHEJ_LigD"/>
</dbReference>
<dbReference type="AlphaFoldDB" id="A0A516KLH6"/>
<dbReference type="InterPro" id="IPR014145">
    <property type="entry name" value="LigD_pol_dom"/>
</dbReference>
<evidence type="ECO:0000256" key="20">
    <source>
        <dbReference type="ARBA" id="ARBA00034003"/>
    </source>
</evidence>
<evidence type="ECO:0000256" key="9">
    <source>
        <dbReference type="ARBA" id="ARBA00022763"/>
    </source>
</evidence>
<evidence type="ECO:0000256" key="16">
    <source>
        <dbReference type="ARBA" id="ARBA00023204"/>
    </source>
</evidence>
<dbReference type="PROSITE" id="PS50160">
    <property type="entry name" value="DNA_LIGASE_A3"/>
    <property type="match status" value="1"/>
</dbReference>
<evidence type="ECO:0000256" key="7">
    <source>
        <dbReference type="ARBA" id="ARBA00022723"/>
    </source>
</evidence>
<dbReference type="NCBIfam" id="TIGR02779">
    <property type="entry name" value="NHEJ_ligase_lig"/>
    <property type="match status" value="1"/>
</dbReference>
<dbReference type="KEGG" id="aqt:FN924_16940"/>
<keyword evidence="4" id="KW-0808">Transferase</keyword>
<organism evidence="24 25">
    <name type="scientific">Radiobacillus deserti</name>
    <dbReference type="NCBI Taxonomy" id="2594883"/>
    <lineage>
        <taxon>Bacteria</taxon>
        <taxon>Bacillati</taxon>
        <taxon>Bacillota</taxon>
        <taxon>Bacilli</taxon>
        <taxon>Bacillales</taxon>
        <taxon>Bacillaceae</taxon>
        <taxon>Radiobacillus</taxon>
    </lineage>
</organism>
<dbReference type="GO" id="GO:0046872">
    <property type="term" value="F:metal ion binding"/>
    <property type="evidence" value="ECO:0007669"/>
    <property type="project" value="UniProtKB-KW"/>
</dbReference>
<gene>
    <name evidence="24" type="ORF">FN924_16940</name>
</gene>
<dbReference type="PROSITE" id="PS00697">
    <property type="entry name" value="DNA_LIGASE_A1"/>
    <property type="match status" value="1"/>
</dbReference>
<keyword evidence="5" id="KW-0548">Nucleotidyltransferase</keyword>
<dbReference type="GO" id="GO:0003887">
    <property type="term" value="F:DNA-directed DNA polymerase activity"/>
    <property type="evidence" value="ECO:0007669"/>
    <property type="project" value="UniProtKB-KW"/>
</dbReference>
<evidence type="ECO:0000256" key="17">
    <source>
        <dbReference type="ARBA" id="ARBA00023211"/>
    </source>
</evidence>
<comment type="cofactor">
    <cofactor evidence="1">
        <name>Mn(2+)</name>
        <dbReference type="ChEBI" id="CHEBI:29035"/>
    </cofactor>
</comment>
<comment type="catalytic activity">
    <reaction evidence="20">
        <text>ATP + (deoxyribonucleotide)n-3'-hydroxyl + 5'-phospho-(deoxyribonucleotide)m = (deoxyribonucleotide)n+m + AMP + diphosphate.</text>
        <dbReference type="EC" id="6.5.1.1"/>
    </reaction>
</comment>
<evidence type="ECO:0000256" key="12">
    <source>
        <dbReference type="ARBA" id="ARBA00022840"/>
    </source>
</evidence>
<reference evidence="24 25" key="1">
    <citation type="submission" date="2019-07" db="EMBL/GenBank/DDBJ databases">
        <authorList>
            <person name="Li J."/>
        </authorList>
    </citation>
    <scope>NUCLEOTIDE SEQUENCE [LARGE SCALE GENOMIC DNA]</scope>
    <source>
        <strain evidence="24 25">TKL69</strain>
    </source>
</reference>
<keyword evidence="7" id="KW-0479">Metal-binding</keyword>
<dbReference type="InterPro" id="IPR012310">
    <property type="entry name" value="DNA_ligase_ATP-dep_cent"/>
</dbReference>
<dbReference type="GO" id="GO:0005524">
    <property type="term" value="F:ATP binding"/>
    <property type="evidence" value="ECO:0007669"/>
    <property type="project" value="UniProtKB-KW"/>
</dbReference>
<evidence type="ECO:0000256" key="1">
    <source>
        <dbReference type="ARBA" id="ARBA00001936"/>
    </source>
</evidence>
<protein>
    <recommendedName>
        <fullName evidence="2">DNA ligase (ATP)</fullName>
        <ecNumber evidence="2">6.5.1.1</ecNumber>
    </recommendedName>
    <alternativeName>
        <fullName evidence="19">NHEJ DNA polymerase</fullName>
    </alternativeName>
</protein>
<keyword evidence="15" id="KW-0233">DNA recombination</keyword>
<dbReference type="Pfam" id="PF21686">
    <property type="entry name" value="LigD_Prim-Pol"/>
    <property type="match status" value="1"/>
</dbReference>
<dbReference type="EC" id="6.5.1.1" evidence="2"/>
<evidence type="ECO:0000256" key="11">
    <source>
        <dbReference type="ARBA" id="ARBA00022839"/>
    </source>
</evidence>
<keyword evidence="16" id="KW-0234">DNA repair</keyword>
<evidence type="ECO:0000256" key="21">
    <source>
        <dbReference type="ARBA" id="ARBA00049981"/>
    </source>
</evidence>
<keyword evidence="25" id="KW-1185">Reference proteome</keyword>
<dbReference type="GO" id="GO:0006281">
    <property type="term" value="P:DNA repair"/>
    <property type="evidence" value="ECO:0007669"/>
    <property type="project" value="UniProtKB-KW"/>
</dbReference>
<evidence type="ECO:0000256" key="6">
    <source>
        <dbReference type="ARBA" id="ARBA00022722"/>
    </source>
</evidence>
<dbReference type="PANTHER" id="PTHR42705">
    <property type="entry name" value="BIFUNCTIONAL NON-HOMOLOGOUS END JOINING PROTEIN LIGD"/>
    <property type="match status" value="1"/>
</dbReference>
<evidence type="ECO:0000256" key="4">
    <source>
        <dbReference type="ARBA" id="ARBA00022679"/>
    </source>
</evidence>
<dbReference type="InterPro" id="IPR016059">
    <property type="entry name" value="DNA_ligase_ATP-dep_CS"/>
</dbReference>
<accession>A0A516KLH6</accession>
<evidence type="ECO:0000256" key="15">
    <source>
        <dbReference type="ARBA" id="ARBA00023172"/>
    </source>
</evidence>
<dbReference type="PROSITE" id="PS00333">
    <property type="entry name" value="DNA_LIGASE_A2"/>
    <property type="match status" value="1"/>
</dbReference>
<keyword evidence="13" id="KW-0239">DNA-directed DNA polymerase</keyword>
<keyword evidence="3 24" id="KW-0436">Ligase</keyword>
<keyword evidence="12" id="KW-0067">ATP-binding</keyword>
<evidence type="ECO:0000256" key="19">
    <source>
        <dbReference type="ARBA" id="ARBA00029943"/>
    </source>
</evidence>
<evidence type="ECO:0000313" key="24">
    <source>
        <dbReference type="EMBL" id="QDP42244.1"/>
    </source>
</evidence>
<dbReference type="Gene3D" id="2.40.50.140">
    <property type="entry name" value="Nucleic acid-binding proteins"/>
    <property type="match status" value="1"/>
</dbReference>